<keyword evidence="2" id="KW-1185">Reference proteome</keyword>
<organism evidence="1">
    <name type="scientific">Oikopleura dioica</name>
    <name type="common">Tunicate</name>
    <dbReference type="NCBI Taxonomy" id="34765"/>
    <lineage>
        <taxon>Eukaryota</taxon>
        <taxon>Metazoa</taxon>
        <taxon>Chordata</taxon>
        <taxon>Tunicata</taxon>
        <taxon>Appendicularia</taxon>
        <taxon>Copelata</taxon>
        <taxon>Oikopleuridae</taxon>
        <taxon>Oikopleura</taxon>
    </lineage>
</organism>
<accession>E4Y2Q5</accession>
<dbReference type="InParanoid" id="E4Y2Q5"/>
<dbReference type="EMBL" id="FN653915">
    <property type="protein sequence ID" value="CBY17786.1"/>
    <property type="molecule type" value="Genomic_DNA"/>
</dbReference>
<dbReference type="AlphaFoldDB" id="E4Y2Q5"/>
<reference evidence="1" key="1">
    <citation type="journal article" date="2010" name="Science">
        <title>Plasticity of animal genome architecture unmasked by rapid evolution of a pelagic tunicate.</title>
        <authorList>
            <person name="Denoeud F."/>
            <person name="Henriet S."/>
            <person name="Mungpakdee S."/>
            <person name="Aury J.M."/>
            <person name="Da Silva C."/>
            <person name="Brinkmann H."/>
            <person name="Mikhaleva J."/>
            <person name="Olsen L.C."/>
            <person name="Jubin C."/>
            <person name="Canestro C."/>
            <person name="Bouquet J.M."/>
            <person name="Danks G."/>
            <person name="Poulain J."/>
            <person name="Campsteijn C."/>
            <person name="Adamski M."/>
            <person name="Cross I."/>
            <person name="Yadetie F."/>
            <person name="Muffato M."/>
            <person name="Louis A."/>
            <person name="Butcher S."/>
            <person name="Tsagkogeorga G."/>
            <person name="Konrad A."/>
            <person name="Singh S."/>
            <person name="Jensen M.F."/>
            <person name="Cong E.H."/>
            <person name="Eikeseth-Otteraa H."/>
            <person name="Noel B."/>
            <person name="Anthouard V."/>
            <person name="Porcel B.M."/>
            <person name="Kachouri-Lafond R."/>
            <person name="Nishino A."/>
            <person name="Ugolini M."/>
            <person name="Chourrout P."/>
            <person name="Nishida H."/>
            <person name="Aasland R."/>
            <person name="Huzurbazar S."/>
            <person name="Westhof E."/>
            <person name="Delsuc F."/>
            <person name="Lehrach H."/>
            <person name="Reinhardt R."/>
            <person name="Weissenbach J."/>
            <person name="Roy S.W."/>
            <person name="Artiguenave F."/>
            <person name="Postlethwait J.H."/>
            <person name="Manak J.R."/>
            <person name="Thompson E.M."/>
            <person name="Jaillon O."/>
            <person name="Du Pasquier L."/>
            <person name="Boudinot P."/>
            <person name="Liberles D.A."/>
            <person name="Volff J.N."/>
            <person name="Philippe H."/>
            <person name="Lenhard B."/>
            <person name="Roest Crollius H."/>
            <person name="Wincker P."/>
            <person name="Chourrout D."/>
        </authorList>
    </citation>
    <scope>NUCLEOTIDE SEQUENCE [LARGE SCALE GENOMIC DNA]</scope>
</reference>
<gene>
    <name evidence="1" type="ORF">GSOID_T00016462001</name>
</gene>
<proteinExistence type="predicted"/>
<sequence length="303" mass="34771">MKLPEPVNELSDTPKRVEILVGGYPQQEYAGVYEREDEMLNGRPIYVQINQMRWCVEHNKPLYNAANKKLLNYVQYVATGSRNANFVWMIGPERGKPVGAFYSADGNINPTESKNWYACKYKGFRGSKNSWVPAKKKHFCIQDNDKPMFLNLDVGSPIDSRNGVYELLPEPFNEKAAFIQIKDRNGLPIAAPMQNEDRKENFIYWIKSNASPTKNYPEGQYVWMIGPTAEKKADKPPILRNMGGFYSEDDCLNPAICKNWYAFHENEGKKGFWGDAGIGFKLTHIKQPKHIYISTGELRRSVR</sequence>
<dbReference type="OrthoDB" id="10417720at2759"/>
<dbReference type="Proteomes" id="UP000001307">
    <property type="component" value="Unassembled WGS sequence"/>
</dbReference>
<evidence type="ECO:0000313" key="2">
    <source>
        <dbReference type="Proteomes" id="UP000001307"/>
    </source>
</evidence>
<evidence type="ECO:0000313" key="1">
    <source>
        <dbReference type="EMBL" id="CBY17786.1"/>
    </source>
</evidence>
<name>E4Y2Q5_OIKDI</name>
<protein>
    <submittedName>
        <fullName evidence="1">Uncharacterized protein</fullName>
    </submittedName>
</protein>